<dbReference type="EMBL" id="JAWHQM010000114">
    <property type="protein sequence ID" value="KAK5637401.1"/>
    <property type="molecule type" value="Genomic_DNA"/>
</dbReference>
<dbReference type="PROSITE" id="PS51387">
    <property type="entry name" value="FAD_PCMH"/>
    <property type="match status" value="1"/>
</dbReference>
<evidence type="ECO:0000313" key="8">
    <source>
        <dbReference type="EMBL" id="KAK5637401.1"/>
    </source>
</evidence>
<evidence type="ECO:0000259" key="7">
    <source>
        <dbReference type="PROSITE" id="PS51387"/>
    </source>
</evidence>
<dbReference type="InterPro" id="IPR050416">
    <property type="entry name" value="FAD-linked_Oxidoreductase"/>
</dbReference>
<dbReference type="PANTHER" id="PTHR42973:SF9">
    <property type="entry name" value="FAD-BINDING PCMH-TYPE DOMAIN-CONTAINING PROTEIN-RELATED"/>
    <property type="match status" value="1"/>
</dbReference>
<feature type="chain" id="PRO_5042971755" description="FAD-binding PCMH-type domain-containing protein" evidence="6">
    <location>
        <begin position="28"/>
        <end position="545"/>
    </location>
</feature>
<dbReference type="Proteomes" id="UP001305414">
    <property type="component" value="Unassembled WGS sequence"/>
</dbReference>
<evidence type="ECO:0000256" key="5">
    <source>
        <dbReference type="ARBA" id="ARBA00023002"/>
    </source>
</evidence>
<organism evidence="8 9">
    <name type="scientific">Xylaria bambusicola</name>
    <dbReference type="NCBI Taxonomy" id="326684"/>
    <lineage>
        <taxon>Eukaryota</taxon>
        <taxon>Fungi</taxon>
        <taxon>Dikarya</taxon>
        <taxon>Ascomycota</taxon>
        <taxon>Pezizomycotina</taxon>
        <taxon>Sordariomycetes</taxon>
        <taxon>Xylariomycetidae</taxon>
        <taxon>Xylariales</taxon>
        <taxon>Xylariaceae</taxon>
        <taxon>Xylaria</taxon>
    </lineage>
</organism>
<dbReference type="InterPro" id="IPR012951">
    <property type="entry name" value="BBE"/>
</dbReference>
<dbReference type="InterPro" id="IPR016169">
    <property type="entry name" value="FAD-bd_PCMH_sub2"/>
</dbReference>
<dbReference type="InterPro" id="IPR016166">
    <property type="entry name" value="FAD-bd_PCMH"/>
</dbReference>
<proteinExistence type="inferred from homology"/>
<evidence type="ECO:0000256" key="3">
    <source>
        <dbReference type="ARBA" id="ARBA00022630"/>
    </source>
</evidence>
<evidence type="ECO:0000256" key="6">
    <source>
        <dbReference type="SAM" id="SignalP"/>
    </source>
</evidence>
<dbReference type="Gene3D" id="3.30.465.10">
    <property type="match status" value="1"/>
</dbReference>
<dbReference type="Pfam" id="PF08031">
    <property type="entry name" value="BBE"/>
    <property type="match status" value="1"/>
</dbReference>
<reference evidence="8 9" key="1">
    <citation type="submission" date="2023-10" db="EMBL/GenBank/DDBJ databases">
        <title>Draft genome sequence of Xylaria bambusicola isolate GMP-LS, the root and basal stem rot pathogen of sugarcane in Indonesia.</title>
        <authorList>
            <person name="Selvaraj P."/>
            <person name="Muralishankar V."/>
            <person name="Muruganantham S."/>
            <person name="Sp S."/>
            <person name="Haryani S."/>
            <person name="Lau K.J.X."/>
            <person name="Naqvi N.I."/>
        </authorList>
    </citation>
    <scope>NUCLEOTIDE SEQUENCE [LARGE SCALE GENOMIC DNA]</scope>
    <source>
        <strain evidence="8">GMP-LS</strain>
    </source>
</reference>
<feature type="signal peptide" evidence="6">
    <location>
        <begin position="1"/>
        <end position="27"/>
    </location>
</feature>
<dbReference type="InterPro" id="IPR006094">
    <property type="entry name" value="Oxid_FAD_bind_N"/>
</dbReference>
<keyword evidence="5" id="KW-0560">Oxidoreductase</keyword>
<keyword evidence="3" id="KW-0285">Flavoprotein</keyword>
<evidence type="ECO:0000313" key="9">
    <source>
        <dbReference type="Proteomes" id="UP001305414"/>
    </source>
</evidence>
<dbReference type="PANTHER" id="PTHR42973">
    <property type="entry name" value="BINDING OXIDOREDUCTASE, PUTATIVE (AFU_ORTHOLOGUE AFUA_1G17690)-RELATED"/>
    <property type="match status" value="1"/>
</dbReference>
<protein>
    <recommendedName>
        <fullName evidence="7">FAD-binding PCMH-type domain-containing protein</fullName>
    </recommendedName>
</protein>
<comment type="cofactor">
    <cofactor evidence="1">
        <name>FAD</name>
        <dbReference type="ChEBI" id="CHEBI:57692"/>
    </cofactor>
</comment>
<dbReference type="GO" id="GO:0071949">
    <property type="term" value="F:FAD binding"/>
    <property type="evidence" value="ECO:0007669"/>
    <property type="project" value="InterPro"/>
</dbReference>
<accession>A0AAN7ZE22</accession>
<keyword evidence="4" id="KW-0274">FAD</keyword>
<name>A0AAN7ZE22_9PEZI</name>
<evidence type="ECO:0000256" key="1">
    <source>
        <dbReference type="ARBA" id="ARBA00001974"/>
    </source>
</evidence>
<dbReference type="AlphaFoldDB" id="A0AAN7ZE22"/>
<dbReference type="GO" id="GO:0016491">
    <property type="term" value="F:oxidoreductase activity"/>
    <property type="evidence" value="ECO:0007669"/>
    <property type="project" value="UniProtKB-KW"/>
</dbReference>
<dbReference type="SUPFAM" id="SSF56176">
    <property type="entry name" value="FAD-binding/transporter-associated domain-like"/>
    <property type="match status" value="1"/>
</dbReference>
<evidence type="ECO:0000256" key="2">
    <source>
        <dbReference type="ARBA" id="ARBA00005466"/>
    </source>
</evidence>
<dbReference type="InterPro" id="IPR036318">
    <property type="entry name" value="FAD-bd_PCMH-like_sf"/>
</dbReference>
<dbReference type="Gene3D" id="3.40.462.20">
    <property type="match status" value="1"/>
</dbReference>
<gene>
    <name evidence="8" type="ORF">RRF57_013113</name>
</gene>
<comment type="caution">
    <text evidence="8">The sequence shown here is derived from an EMBL/GenBank/DDBJ whole genome shotgun (WGS) entry which is preliminary data.</text>
</comment>
<keyword evidence="9" id="KW-1185">Reference proteome</keyword>
<sequence>MGFMAWISSFISSQWNRLLLLSSAAFGDTAFWAYPQSTIDHSHFNFKEFLTHPAHLWSVNTTISFPGSPGFDDATARWTIFSPPTYNAAIRPGSEADIARVIKLASLYKFPFLTRGAGHGYSIALSDFQNGLALDLSQWKSLEIDQTAETVTIGPGVTISEVFDPLYEAGFQIRKSNVHETLKLNDLADNSWCSTESGTCGCPSLVGVTLGGGAGRYQGIHGLVIDALVSVRMVTAAGDLIEVSKESYPDLFWAIRGAGANFGVITSATYKVNRLVNQGNFLHADFYFSAEKSYDYFKIIEKLNYKFPANIATIVLINYNASTKSIQVGGNWVYFGPEKEGMKALQPVFDLGPISSVVSVVPYKKLLATTGGGYDTLVCQGHTNRDLYSLNQKTYSASGWQKGFDKMAKFFEEYPGGRNSALVFEVFPNQATLAVASDETAYPWREARGYIIGHFIWADGDTATATASNKVGLELRDELLLTSGYNEVSVFVNYARGDEGLESIYGRDKLPRLVELKKTWDPNNIFAYNNYPLPLEYPSKQRDEL</sequence>
<feature type="domain" description="FAD-binding PCMH-type" evidence="7">
    <location>
        <begin position="81"/>
        <end position="275"/>
    </location>
</feature>
<keyword evidence="6" id="KW-0732">Signal</keyword>
<comment type="similarity">
    <text evidence="2">Belongs to the oxygen-dependent FAD-linked oxidoreductase family.</text>
</comment>
<dbReference type="Pfam" id="PF01565">
    <property type="entry name" value="FAD_binding_4"/>
    <property type="match status" value="1"/>
</dbReference>
<evidence type="ECO:0000256" key="4">
    <source>
        <dbReference type="ARBA" id="ARBA00022827"/>
    </source>
</evidence>